<dbReference type="Proteomes" id="UP000460290">
    <property type="component" value="Unassembled WGS sequence"/>
</dbReference>
<evidence type="ECO:0000313" key="2">
    <source>
        <dbReference type="Proteomes" id="UP000460290"/>
    </source>
</evidence>
<keyword evidence="2" id="KW-1185">Reference proteome</keyword>
<accession>A0A844Z5V3</accession>
<gene>
    <name evidence="1" type="ORF">GRI35_04870</name>
</gene>
<dbReference type="EMBL" id="WTYZ01000001">
    <property type="protein sequence ID" value="MXO82702.1"/>
    <property type="molecule type" value="Genomic_DNA"/>
</dbReference>
<evidence type="ECO:0000313" key="1">
    <source>
        <dbReference type="EMBL" id="MXO82702.1"/>
    </source>
</evidence>
<dbReference type="AlphaFoldDB" id="A0A844Z5V3"/>
<sequence>MSKQLFISAHASALALVLLAMVGIAGELRAPVSSSSAHSVPFSVAGITR</sequence>
<comment type="caution">
    <text evidence="1">The sequence shown here is derived from an EMBL/GenBank/DDBJ whole genome shotgun (WGS) entry which is preliminary data.</text>
</comment>
<proteinExistence type="predicted"/>
<protein>
    <submittedName>
        <fullName evidence="1">Uncharacterized protein</fullName>
    </submittedName>
</protein>
<dbReference type="RefSeq" id="WP_160613125.1">
    <property type="nucleotide sequence ID" value="NZ_JAUFQM010000001.1"/>
</dbReference>
<organism evidence="1 2">
    <name type="scientific">Pontixanthobacter aestiaquae</name>
    <dbReference type="NCBI Taxonomy" id="1509367"/>
    <lineage>
        <taxon>Bacteria</taxon>
        <taxon>Pseudomonadati</taxon>
        <taxon>Pseudomonadota</taxon>
        <taxon>Alphaproteobacteria</taxon>
        <taxon>Sphingomonadales</taxon>
        <taxon>Erythrobacteraceae</taxon>
        <taxon>Pontixanthobacter</taxon>
    </lineage>
</organism>
<reference evidence="1 2" key="1">
    <citation type="submission" date="2019-12" db="EMBL/GenBank/DDBJ databases">
        <title>Genomic-based taxomic classification of the family Erythrobacteraceae.</title>
        <authorList>
            <person name="Xu L."/>
        </authorList>
    </citation>
    <scope>NUCLEOTIDE SEQUENCE [LARGE SCALE GENOMIC DNA]</scope>
    <source>
        <strain evidence="1 2">KCTC 42006</strain>
    </source>
</reference>
<name>A0A844Z5V3_9SPHN</name>